<keyword evidence="3" id="KW-1185">Reference proteome</keyword>
<organism evidence="2 3">
    <name type="scientific">Plebeiibacterium sediminum</name>
    <dbReference type="NCBI Taxonomy" id="2992112"/>
    <lineage>
        <taxon>Bacteria</taxon>
        <taxon>Pseudomonadati</taxon>
        <taxon>Bacteroidota</taxon>
        <taxon>Bacteroidia</taxon>
        <taxon>Marinilabiliales</taxon>
        <taxon>Marinilabiliaceae</taxon>
        <taxon>Plebeiibacterium</taxon>
    </lineage>
</organism>
<comment type="caution">
    <text evidence="2">The sequence shown here is derived from an EMBL/GenBank/DDBJ whole genome shotgun (WGS) entry which is preliminary data.</text>
</comment>
<dbReference type="Pfam" id="PF19081">
    <property type="entry name" value="Ig_7"/>
    <property type="match status" value="1"/>
</dbReference>
<evidence type="ECO:0000259" key="1">
    <source>
        <dbReference type="Pfam" id="PF19081"/>
    </source>
</evidence>
<proteinExistence type="predicted"/>
<dbReference type="InterPro" id="IPR013783">
    <property type="entry name" value="Ig-like_fold"/>
</dbReference>
<dbReference type="InterPro" id="IPR037701">
    <property type="entry name" value="Pom152"/>
</dbReference>
<dbReference type="PANTHER" id="PTHR28206:SF1">
    <property type="entry name" value="NUCLEOPORIN POM152"/>
    <property type="match status" value="1"/>
</dbReference>
<sequence length="2892" mass="304441">MIKEYFGHSTSSLKGSSLKGLSGAISSLEDSYCSTDEFVNITVPDPSLFSPTATRVVWEIVVSVAGNPENHDEWGEVINPGTVDAYLEFYPQRVAPQFRNDYDIWIGYSVLNAAGLPAGGSGFDTGNSDNTRVYKSPTIYNLTANATSICSGNSVVLTLNNSESGYAYQLLVDGSNATSSTDGVDGSPINWTVDVAGTYTVEVSRKTGSSCTNTMNGSPVLTVYNNPVLTTSGDVSICSGNSTIISATSDMDPDVTYTWDDGSGGSPEHTGASFDVSPTTTTTYTVRGTNNTTGCFSEEIIIVTVNTRPTVSLSGDATICNGTSADLTFDFTGTAPWTVIYNDGADQTFSTSDDPYILTVNPASTTSYSLVSVEDANSCFANASELSGSATVTVNERPTGVLSGNSTICNGGSTTIHFDLTGTGPWDVTYNDGTDHTITVNTASYDLVVSPTSTTTYSFTGLSDGNCTSNVGEYTGTATVTVIERPTGSISGDATICNGDNTDLTFTLTGVGPWDITYNDGTDHTVTANASPYYLTVSPSATTTYTITGLSDSQCTSNSGDLSGSAIVTVNPRPTGVVSGTTTICDGDVAQVSFTLTGTAPWSLIYNDGTDHVINNILSSPHIITVSPTVTTTYNLVSLSDNNGCDAQNGEMTGSAVVSVNERPTAIISGNETICNGDNANLTINFTGTAPWNLTYNDGSDHVINGINVASYNLVVSPTSNATYVISALSDANCTAVPSDLTGSGTVTVNARPTGIVSGDATICNGDNTNISFTFTGVGPWDLTYNDGTSDIIVNNINTNPYIVNVSPSTTSVYSIVALSDQLCTSINSDFSGPATVTVNERPTGVVSGNATICDGESTDITFTLTGSSPWDLTYNDGTDHTVTVNSSPYVLSVSPSTTTAYQITSLADASLCSSQASEITGLVTINVNPRPQASISGDNSICIGETTDLTFNLIGTGPWNITYNDGTTDYTINNITNSTHVETITTSASATYVVVGLSDALCTSQSSDLTGSASVTVNQVTANLSVSAPSPGATTVCAGVDVTFNAAATDGTGNYSYNFHLIRGGVDQSVHSGSATYTTPDLQNGDQIYVVATDNTTSCTDNSDIIAMTINANPVPVLSITSAGGNEVCFGTPVDFVASSGFDRYIFYRNGTEVLQDGTSNTLITTVLENGNTVNVVAYEGDCFGASTSITMNIHDLPAITLVSDKTTVCENEVVTFTASGSGSGSLTYQFVVNGNPQGSQSATNTFTWSATNDFDVEAIVFDSFNCELTSETIHVTISKPVATLISDKTLICENEDITFTAGGGDNYEFFIDGVSVQGPGINNEYISNTLENNDNVTVQVTDAYGCVATHSGISITVNPVPVVSLSSSDIDNTICANDEVTFTATGGDVYEFFVDGVSVQGPGGNDEYITTSLSDGEEVTAIVSYSTSGCSATTSGITTTVNPLPTPTLTIAPSNSFISGTNVTLTAGGGTEYEYFINSTVSQSRDVNNIYSSNSFVDNDIVTVDVYDINNCMSSIDTIMHVFDNIVLLDVLSTEPSYCEGGTGVSVYVGGVPQDGVTYELIRGSDNSIVGSSIMFSSSNPIDVRWDNITGTEEYRVEAYYTSVPGVRFEMNNRVTITEYSLPTIYNLTPTGSVTGCNGGAGHVISLDNSQSDVEYTLLLDDAPVEVLIGSDGSQLDFSAQLGIGTYTIIAQNINSGCQRYMAGTFAIVGDGSDVPFGVYVINPANPSDITDGRYCEGQAGVEIGLDGSLDNSVTYKLFLDGNDTGISAVGNNGAITFGTIAAEGTYTVRVESASGCQFPMTGYADVSVISNPTAYNVVADNNGHYCAGDAGVSISIDNQEQGVDYSLYLNSTTLIETITGTDAVGTPLVFTGLQNTAGVYSVQARVPDVDCTTDMVNTVEVQVDALPTVFDLTSDGDYCSGSSTYINMSGSESNVNYSLHNLDDDSYGASVAGTGGVLQLEVTASGNYEVVAQRNDGVTSCQSIMNGTFVITEKPLPEDRFISETYNGTGCDDGSIVTVIMSQSGVQYTLVKKVGANYYDAGLPSIMGDGNDIDFAPIVDKDNAEYTAMATLDGCSIYLSGSVFIDIAGVLTKQVVTGEGEICNGDPGVIFGLNDTESGVTYELWLSHKYGVSGESAEEVIVGNGSAMDFPTVNNEGEYLVIGTSASCTIEMANRVVLNVNPLPEAYRMIGSGEFCDMADGAEISLDNSEEGVSYMLQYDNGTILGDALSTPAIGGAATDTITFGKFTDIGTYTVIATTDKGCTSSMNGFVITQLSPAPVNQLIEFDNDLYCESDAGVEFRLTDHEPNVVYQVIDETSNSVVAEVSDSDPAASGVLSLGMFTEGTYSFVASRGGDACEISINNGTSVTLASVPQPTSHAVYADATNVCGSVGTNVGITDSEAGRTYRLEDSTGPIQDAIASVSGEAISWAVADIGTSEIYEIYAEADGGCDLLMGTVEVNFKDAPALPDYELSSNEYCEGEDGISIVIHNTEPDRGYQLKNIDGTTVGFDDGNGGDILFENIQEGEYYIIARNYESGCATYSFENFTIVMNPTPNVEILQIGNLDCTEMCYGLTSSDEIILDNSAPEEDLTVYSLLLNGLDIQPETVDSVGRGRAINYGSRADAGIYTVRATSIKGCTSIMDGTVYLEEFPLNAEDDYLILTKGENAGTIIVAGQDETVNDTWNVSIDFLGDPETGNNGNLRFWFDRQGGTSTDISSGSVTIDEISSVLVYTKKPGFFGKDSVQYFFKNTDYLAPRERIDSAWVHIFVGNKDLDAENAFIIPNAFSPNGDGINDYFRISGIEEAGIYTAEKSKLEVFNRWGALVYRSTGDTYGEDDEWWDGTSTTANMVSIGTDLPNGTYFYVYTVEVNLATEETVQVKEYSGYIELRR</sequence>
<dbReference type="Proteomes" id="UP001209229">
    <property type="component" value="Unassembled WGS sequence"/>
</dbReference>
<dbReference type="InterPro" id="IPR044023">
    <property type="entry name" value="Ig_7"/>
</dbReference>
<dbReference type="GO" id="GO:0017056">
    <property type="term" value="F:structural constituent of nuclear pore"/>
    <property type="evidence" value="ECO:0007669"/>
    <property type="project" value="InterPro"/>
</dbReference>
<feature type="domain" description="Ig-like" evidence="1">
    <location>
        <begin position="227"/>
        <end position="309"/>
    </location>
</feature>
<dbReference type="NCBIfam" id="TIGR04131">
    <property type="entry name" value="Bac_Flav_CTERM"/>
    <property type="match status" value="1"/>
</dbReference>
<dbReference type="Pfam" id="PF13585">
    <property type="entry name" value="CHU_C"/>
    <property type="match status" value="1"/>
</dbReference>
<dbReference type="GO" id="GO:0006606">
    <property type="term" value="P:protein import into nucleus"/>
    <property type="evidence" value="ECO:0007669"/>
    <property type="project" value="TreeGrafter"/>
</dbReference>
<name>A0AAE3SFF7_9BACT</name>
<protein>
    <submittedName>
        <fullName evidence="2">Gliding motility-associated C-terminal domain-containing protein</fullName>
    </submittedName>
</protein>
<dbReference type="RefSeq" id="WP_301190602.1">
    <property type="nucleotide sequence ID" value="NZ_JAPDPJ010000023.1"/>
</dbReference>
<gene>
    <name evidence="2" type="ORF">OM075_11195</name>
</gene>
<accession>A0AAE3SFF7</accession>
<dbReference type="PANTHER" id="PTHR28206">
    <property type="entry name" value="NUCLEOPORIN POM152"/>
    <property type="match status" value="1"/>
</dbReference>
<dbReference type="EMBL" id="JAPDPJ010000023">
    <property type="protein sequence ID" value="MCW3787037.1"/>
    <property type="molecule type" value="Genomic_DNA"/>
</dbReference>
<evidence type="ECO:0000313" key="3">
    <source>
        <dbReference type="Proteomes" id="UP001209229"/>
    </source>
</evidence>
<dbReference type="GO" id="GO:0006999">
    <property type="term" value="P:nuclear pore organization"/>
    <property type="evidence" value="ECO:0007669"/>
    <property type="project" value="TreeGrafter"/>
</dbReference>
<reference evidence="2" key="1">
    <citation type="submission" date="2022-10" db="EMBL/GenBank/DDBJ databases">
        <authorList>
            <person name="Yu W.X."/>
        </authorList>
    </citation>
    <scope>NUCLEOTIDE SEQUENCE</scope>
    <source>
        <strain evidence="2">AAT</strain>
    </source>
</reference>
<dbReference type="Gene3D" id="2.60.40.10">
    <property type="entry name" value="Immunoglobulins"/>
    <property type="match status" value="1"/>
</dbReference>
<evidence type="ECO:0000313" key="2">
    <source>
        <dbReference type="EMBL" id="MCW3787037.1"/>
    </source>
</evidence>
<dbReference type="InterPro" id="IPR026341">
    <property type="entry name" value="T9SS_type_B"/>
</dbReference>